<keyword evidence="5" id="KW-0862">Zinc</keyword>
<dbReference type="RefSeq" id="XP_018190335.1">
    <property type="nucleotide sequence ID" value="XM_018334948.1"/>
</dbReference>
<feature type="region of interest" description="Disordered" evidence="11">
    <location>
        <begin position="355"/>
        <end position="490"/>
    </location>
</feature>
<evidence type="ECO:0000256" key="3">
    <source>
        <dbReference type="ARBA" id="ARBA00022737"/>
    </source>
</evidence>
<evidence type="ECO:0000256" key="2">
    <source>
        <dbReference type="ARBA" id="ARBA00022723"/>
    </source>
</evidence>
<dbReference type="InterPro" id="IPR036236">
    <property type="entry name" value="Znf_C2H2_sf"/>
</dbReference>
<sequence length="625" mass="67127">METTHSVFPQLMGQSSFFYYNPDPHPEHRQHGHFTPHPNALPPQAHIQSFPPTLSSQESPMPLPSNVAYGHSLQTPVAPRSGIPQMTLTPIASPRPVYQKPAILIQDSPQILALDADCAGSDVYFLPSTPPLSTSGSTMGSPHSSCGFLPTPIGSSVHCFERFEGVKEGCEGEVHSEILAGGDWTRCGSPPLTPVFIHPPSVTASQSSDLLSANACPALSPSPSPLPRSVVSDTEVDFCDPRNLTVASSDITRSSLSAVDFPSLPTFSPGDDDECKLPPGGEALGSEPNPPSIENCDFMGLTLGQLPSFEDFSDLDSETDFVNRIVNFGPVDSTYPVNTKRQRIDVLPFEEDSFLSEDSSEEFEDRDHLAVPGYLSPPESGDLISNIPESSAVMKPKKRSQYRRSNKVSSPASDSSDYGSVVVKREQMGTLTRGNGAQSQEKSSQQQSENIQAGASDGTPAAGSPSDLATPPVMGPVNRRGRKQSLTDDPSKTFVCTLCSRRFRRQEHLKRHYRSLHTQDKPFECGECGKKFSRSDNLSQHARTHGSGAVVMGVLEDGEVPADTKEESSDEGDSAALGAVLFEAAQAAAANATSSSSSATNSIRESSSPNPAENKNSRKKRKRDE</sequence>
<feature type="compositionally biased region" description="Basic residues" evidence="11">
    <location>
        <begin position="395"/>
        <end position="406"/>
    </location>
</feature>
<gene>
    <name evidence="13" type="ORF">L228DRAFT_267086</name>
</gene>
<keyword evidence="9" id="KW-0539">Nucleus</keyword>
<dbReference type="GO" id="GO:0005634">
    <property type="term" value="C:nucleus"/>
    <property type="evidence" value="ECO:0007669"/>
    <property type="project" value="UniProtKB-SubCell"/>
</dbReference>
<protein>
    <recommendedName>
        <fullName evidence="12">C2H2-type domain-containing protein</fullName>
    </recommendedName>
</protein>
<dbReference type="EMBL" id="KV407456">
    <property type="protein sequence ID" value="KZF24780.1"/>
    <property type="molecule type" value="Genomic_DNA"/>
</dbReference>
<dbReference type="GO" id="GO:0008270">
    <property type="term" value="F:zinc ion binding"/>
    <property type="evidence" value="ECO:0007669"/>
    <property type="project" value="UniProtKB-KW"/>
</dbReference>
<evidence type="ECO:0000256" key="8">
    <source>
        <dbReference type="ARBA" id="ARBA00023163"/>
    </source>
</evidence>
<dbReference type="GeneID" id="28900085"/>
<dbReference type="OMA" id="PFFYYNP"/>
<dbReference type="Pfam" id="PF00096">
    <property type="entry name" value="zf-C2H2"/>
    <property type="match status" value="2"/>
</dbReference>
<dbReference type="SMART" id="SM00355">
    <property type="entry name" value="ZnF_C2H2"/>
    <property type="match status" value="2"/>
</dbReference>
<dbReference type="InterPro" id="IPR013087">
    <property type="entry name" value="Znf_C2H2_type"/>
</dbReference>
<feature type="domain" description="C2H2-type" evidence="12">
    <location>
        <begin position="494"/>
        <end position="522"/>
    </location>
</feature>
<dbReference type="Gene3D" id="3.30.160.60">
    <property type="entry name" value="Classic Zinc Finger"/>
    <property type="match status" value="2"/>
</dbReference>
<dbReference type="PANTHER" id="PTHR40626">
    <property type="entry name" value="MIP31509P"/>
    <property type="match status" value="1"/>
</dbReference>
<dbReference type="PANTHER" id="PTHR40626:SF13">
    <property type="entry name" value="RESPIRATION FACTOR 2-RELATED"/>
    <property type="match status" value="1"/>
</dbReference>
<evidence type="ECO:0000256" key="7">
    <source>
        <dbReference type="ARBA" id="ARBA00023125"/>
    </source>
</evidence>
<evidence type="ECO:0000256" key="4">
    <source>
        <dbReference type="ARBA" id="ARBA00022771"/>
    </source>
</evidence>
<dbReference type="GO" id="GO:0000978">
    <property type="term" value="F:RNA polymerase II cis-regulatory region sequence-specific DNA binding"/>
    <property type="evidence" value="ECO:0007669"/>
    <property type="project" value="InterPro"/>
</dbReference>
<evidence type="ECO:0000256" key="9">
    <source>
        <dbReference type="ARBA" id="ARBA00023242"/>
    </source>
</evidence>
<feature type="compositionally biased region" description="Low complexity" evidence="11">
    <location>
        <begin position="407"/>
        <end position="420"/>
    </location>
</feature>
<dbReference type="FunFam" id="3.30.160.60:FF:000275">
    <property type="entry name" value="zinc finger protein 90 homolog"/>
    <property type="match status" value="1"/>
</dbReference>
<keyword evidence="8" id="KW-0804">Transcription</keyword>
<keyword evidence="7" id="KW-0238">DNA-binding</keyword>
<accession>A0A165IEG2</accession>
<dbReference type="InterPro" id="IPR051059">
    <property type="entry name" value="VerF-like"/>
</dbReference>
<dbReference type="OrthoDB" id="654211at2759"/>
<dbReference type="FunFam" id="3.30.160.60:FF:000141">
    <property type="entry name" value="C2H2 zinc finger protein"/>
    <property type="match status" value="1"/>
</dbReference>
<dbReference type="GO" id="GO:0000785">
    <property type="term" value="C:chromatin"/>
    <property type="evidence" value="ECO:0007669"/>
    <property type="project" value="TreeGrafter"/>
</dbReference>
<evidence type="ECO:0000256" key="10">
    <source>
        <dbReference type="PROSITE-ProRule" id="PRU00042"/>
    </source>
</evidence>
<evidence type="ECO:0000256" key="6">
    <source>
        <dbReference type="ARBA" id="ARBA00023015"/>
    </source>
</evidence>
<dbReference type="PROSITE" id="PS50157">
    <property type="entry name" value="ZINC_FINGER_C2H2_2"/>
    <property type="match status" value="2"/>
</dbReference>
<keyword evidence="6" id="KW-0805">Transcription regulation</keyword>
<feature type="region of interest" description="Disordered" evidence="11">
    <location>
        <begin position="262"/>
        <end position="291"/>
    </location>
</feature>
<dbReference type="AlphaFoldDB" id="A0A165IEG2"/>
<dbReference type="PROSITE" id="PS00028">
    <property type="entry name" value="ZINC_FINGER_C2H2_1"/>
    <property type="match status" value="2"/>
</dbReference>
<comment type="subcellular location">
    <subcellularLocation>
        <location evidence="1">Nucleus</location>
    </subcellularLocation>
</comment>
<organism evidence="13 14">
    <name type="scientific">Xylona heveae (strain CBS 132557 / TC161)</name>
    <dbReference type="NCBI Taxonomy" id="1328760"/>
    <lineage>
        <taxon>Eukaryota</taxon>
        <taxon>Fungi</taxon>
        <taxon>Dikarya</taxon>
        <taxon>Ascomycota</taxon>
        <taxon>Pezizomycotina</taxon>
        <taxon>Xylonomycetes</taxon>
        <taxon>Xylonales</taxon>
        <taxon>Xylonaceae</taxon>
        <taxon>Xylona</taxon>
    </lineage>
</organism>
<dbReference type="GO" id="GO:0000981">
    <property type="term" value="F:DNA-binding transcription factor activity, RNA polymerase II-specific"/>
    <property type="evidence" value="ECO:0007669"/>
    <property type="project" value="InterPro"/>
</dbReference>
<dbReference type="InParanoid" id="A0A165IEG2"/>
<dbReference type="SUPFAM" id="SSF57667">
    <property type="entry name" value="beta-beta-alpha zinc fingers"/>
    <property type="match status" value="1"/>
</dbReference>
<feature type="domain" description="C2H2-type" evidence="12">
    <location>
        <begin position="523"/>
        <end position="545"/>
    </location>
</feature>
<evidence type="ECO:0000256" key="5">
    <source>
        <dbReference type="ARBA" id="ARBA00022833"/>
    </source>
</evidence>
<keyword evidence="4 10" id="KW-0863">Zinc-finger</keyword>
<feature type="compositionally biased region" description="Low complexity" evidence="11">
    <location>
        <begin position="586"/>
        <end position="608"/>
    </location>
</feature>
<evidence type="ECO:0000313" key="13">
    <source>
        <dbReference type="EMBL" id="KZF24780.1"/>
    </source>
</evidence>
<evidence type="ECO:0000313" key="14">
    <source>
        <dbReference type="Proteomes" id="UP000076632"/>
    </source>
</evidence>
<evidence type="ECO:0000259" key="12">
    <source>
        <dbReference type="PROSITE" id="PS50157"/>
    </source>
</evidence>
<feature type="compositionally biased region" description="Acidic residues" evidence="11">
    <location>
        <begin position="355"/>
        <end position="364"/>
    </location>
</feature>
<feature type="region of interest" description="Disordered" evidence="11">
    <location>
        <begin position="586"/>
        <end position="625"/>
    </location>
</feature>
<dbReference type="STRING" id="1328760.A0A165IEG2"/>
<evidence type="ECO:0000256" key="1">
    <source>
        <dbReference type="ARBA" id="ARBA00004123"/>
    </source>
</evidence>
<feature type="compositionally biased region" description="Low complexity" evidence="11">
    <location>
        <begin position="438"/>
        <end position="449"/>
    </location>
</feature>
<keyword evidence="3" id="KW-0677">Repeat</keyword>
<reference evidence="13 14" key="1">
    <citation type="journal article" date="2016" name="Fungal Biol.">
        <title>The genome of Xylona heveae provides a window into fungal endophytism.</title>
        <authorList>
            <person name="Gazis R."/>
            <person name="Kuo A."/>
            <person name="Riley R."/>
            <person name="LaButti K."/>
            <person name="Lipzen A."/>
            <person name="Lin J."/>
            <person name="Amirebrahimi M."/>
            <person name="Hesse C.N."/>
            <person name="Spatafora J.W."/>
            <person name="Henrissat B."/>
            <person name="Hainaut M."/>
            <person name="Grigoriev I.V."/>
            <person name="Hibbett D.S."/>
        </authorList>
    </citation>
    <scope>NUCLEOTIDE SEQUENCE [LARGE SCALE GENOMIC DNA]</scope>
    <source>
        <strain evidence="13 14">TC161</strain>
    </source>
</reference>
<dbReference type="Proteomes" id="UP000076632">
    <property type="component" value="Unassembled WGS sequence"/>
</dbReference>
<evidence type="ECO:0000256" key="11">
    <source>
        <dbReference type="SAM" id="MobiDB-lite"/>
    </source>
</evidence>
<proteinExistence type="predicted"/>
<keyword evidence="14" id="KW-1185">Reference proteome</keyword>
<keyword evidence="2" id="KW-0479">Metal-binding</keyword>
<name>A0A165IEG2_XYLHT</name>